<feature type="compositionally biased region" description="Low complexity" evidence="3">
    <location>
        <begin position="171"/>
        <end position="191"/>
    </location>
</feature>
<dbReference type="InterPro" id="IPR003593">
    <property type="entry name" value="AAA+_ATPase"/>
</dbReference>
<keyword evidence="2" id="KW-0067">ATP-binding</keyword>
<dbReference type="STRING" id="765915.A0A1Y2HJT3"/>
<dbReference type="OrthoDB" id="26838at2759"/>
<dbReference type="GO" id="GO:0005524">
    <property type="term" value="F:ATP binding"/>
    <property type="evidence" value="ECO:0007669"/>
    <property type="project" value="UniProtKB-KW"/>
</dbReference>
<keyword evidence="1" id="KW-0547">Nucleotide-binding</keyword>
<dbReference type="EMBL" id="MCFL01000025">
    <property type="protein sequence ID" value="ORZ34835.1"/>
    <property type="molecule type" value="Genomic_DNA"/>
</dbReference>
<feature type="region of interest" description="Disordered" evidence="3">
    <location>
        <begin position="112"/>
        <end position="288"/>
    </location>
</feature>
<keyword evidence="6" id="KW-1185">Reference proteome</keyword>
<dbReference type="CDD" id="cd00009">
    <property type="entry name" value="AAA"/>
    <property type="match status" value="1"/>
</dbReference>
<feature type="compositionally biased region" description="Basic and acidic residues" evidence="3">
    <location>
        <begin position="1121"/>
        <end position="1130"/>
    </location>
</feature>
<name>A0A1Y2HJT3_9FUNG</name>
<dbReference type="InterPro" id="IPR027417">
    <property type="entry name" value="P-loop_NTPase"/>
</dbReference>
<dbReference type="Gene3D" id="3.40.50.300">
    <property type="entry name" value="P-loop containing nucleotide triphosphate hydrolases"/>
    <property type="match status" value="1"/>
</dbReference>
<dbReference type="PANTHER" id="PTHR20953">
    <property type="entry name" value="KINASE-RELATED"/>
    <property type="match status" value="1"/>
</dbReference>
<protein>
    <recommendedName>
        <fullName evidence="4">AAA+ ATPase domain-containing protein</fullName>
    </recommendedName>
</protein>
<feature type="domain" description="AAA+ ATPase" evidence="4">
    <location>
        <begin position="838"/>
        <end position="970"/>
    </location>
</feature>
<dbReference type="PANTHER" id="PTHR20953:SF3">
    <property type="entry name" value="P-LOOP CONTAINING NUCLEOSIDE TRIPHOSPHATE HYDROLASES SUPERFAMILY PROTEIN"/>
    <property type="match status" value="1"/>
</dbReference>
<feature type="compositionally biased region" description="Low complexity" evidence="3">
    <location>
        <begin position="215"/>
        <end position="230"/>
    </location>
</feature>
<dbReference type="Proteomes" id="UP000193411">
    <property type="component" value="Unassembled WGS sequence"/>
</dbReference>
<proteinExistence type="predicted"/>
<dbReference type="AlphaFoldDB" id="A0A1Y2HJT3"/>
<dbReference type="SMART" id="SM00382">
    <property type="entry name" value="AAA"/>
    <property type="match status" value="1"/>
</dbReference>
<evidence type="ECO:0000313" key="6">
    <source>
        <dbReference type="Proteomes" id="UP000193411"/>
    </source>
</evidence>
<dbReference type="InterPro" id="IPR045735">
    <property type="entry name" value="Spore_III_AA_AAA+_ATPase"/>
</dbReference>
<dbReference type="Pfam" id="PF19568">
    <property type="entry name" value="Spore_III_AA"/>
    <property type="match status" value="1"/>
</dbReference>
<feature type="compositionally biased region" description="Acidic residues" evidence="3">
    <location>
        <begin position="1083"/>
        <end position="1098"/>
    </location>
</feature>
<reference evidence="5 6" key="1">
    <citation type="submission" date="2016-07" db="EMBL/GenBank/DDBJ databases">
        <title>Pervasive Adenine N6-methylation of Active Genes in Fungi.</title>
        <authorList>
            <consortium name="DOE Joint Genome Institute"/>
            <person name="Mondo S.J."/>
            <person name="Dannebaum R.O."/>
            <person name="Kuo R.C."/>
            <person name="Labutti K."/>
            <person name="Haridas S."/>
            <person name="Kuo A."/>
            <person name="Salamov A."/>
            <person name="Ahrendt S.R."/>
            <person name="Lipzen A."/>
            <person name="Sullivan W."/>
            <person name="Andreopoulos W.B."/>
            <person name="Clum A."/>
            <person name="Lindquist E."/>
            <person name="Daum C."/>
            <person name="Ramamoorthy G.K."/>
            <person name="Gryganskyi A."/>
            <person name="Culley D."/>
            <person name="Magnuson J.K."/>
            <person name="James T.Y."/>
            <person name="O'Malley M.A."/>
            <person name="Stajich J.E."/>
            <person name="Spatafora J.W."/>
            <person name="Visel A."/>
            <person name="Grigoriev I.V."/>
        </authorList>
    </citation>
    <scope>NUCLEOTIDE SEQUENCE [LARGE SCALE GENOMIC DNA]</scope>
    <source>
        <strain evidence="5 6">PL171</strain>
    </source>
</reference>
<gene>
    <name evidence="5" type="ORF">BCR44DRAFT_30883</name>
</gene>
<evidence type="ECO:0000256" key="2">
    <source>
        <dbReference type="ARBA" id="ARBA00022840"/>
    </source>
</evidence>
<feature type="compositionally biased region" description="Pro residues" evidence="3">
    <location>
        <begin position="261"/>
        <end position="282"/>
    </location>
</feature>
<feature type="region of interest" description="Disordered" evidence="3">
    <location>
        <begin position="1039"/>
        <end position="1135"/>
    </location>
</feature>
<accession>A0A1Y2HJT3</accession>
<comment type="caution">
    <text evidence="5">The sequence shown here is derived from an EMBL/GenBank/DDBJ whole genome shotgun (WGS) entry which is preliminary data.</text>
</comment>
<feature type="compositionally biased region" description="Polar residues" evidence="3">
    <location>
        <begin position="1070"/>
        <end position="1081"/>
    </location>
</feature>
<sequence length="1159" mass="125678">MSPTDIHGHSGGHSYPDLDFPLASLIRKLDRLLQPIGIPKKTKYLVDDPILHAFGGLRNFAILSAAHIEYKTGVARLLLPLHSIPQRVFQLPHLLAFDLCYYVNSRASTSDDAEFLSQPQAEPPPPPSVIDQLPSGNDTDSTYHDDGDLTTDSIPPLATLPPLPETEDDTASSSAFDDTASSIILTSSSPSVHCPPTSSMHEPAPSSGLARRETTTPSPGSSLPRSSSLSRPPPTFSSPTKLPPALVPSPTDLSTSTNRPKPVPTQPSNPTPAPTPPLPPSLNPLSHTLPKIDHKRHYLYVLQSAAHASAFRALHLAPSASPPRRVALDLILNEASGLPDLATLSFPDPANPYRSVVALWDFARAYQEEHGAMRIQMRGIIKAIVAGDGQVIVHDAHRLSRLGLMGGGSASTAGTKWIDASWPLVDTCVLYKEWRTLAADAHALAAEIDAHAHDYGQAGLAAGAAVLRMTGAKRARWLAPVLDAPAPGARSRVALNEVLRACQRRTNEVKDKVDEWAEERARCGPPAVMASSAPPRHASASEPAVVAGTGAAGGGLGVVRTATGGLLPAAPPLQPRDPSAVANAATRGNTYWDLHPDTSLLARAAAQDVDQLVVVADIMEQRMDELTRWMRRVKSYLALTEYARSEWTVDPKLPRHVAVQARFDKEARLAWRYPCEDVADESSTLGEDQADDQGPQVSAELRDIHDQFAERTAAEVADLMQLLPDAIQQAIRRIPNGPATLNEVIMDYGERPRLRFFGREKAPVVLKDLPPVTYADIDAIIAGRKFSSDRRGGINGQLHRISWMANWNGQAVGLTIRVGRACAPGEGVTQMLLDLVRRGESVLVLGKPGSGKTHTLRDLVARLSDLGNNVMVVDTSNEVGGPGDAKHFSLHNARRMQVRDRARQFEVLLEAVQNHTPDIVCVDEISDAKEVAAARSVATRVQGMVATAHGSLESVLKNKELRHLVGGLQTVVIGDARAKEMGGRKTLTTRIEESLFSAVVELVSRTEVRVFRNVSRTIDDILHPMRQPWVERRWLEPVPEPEPELGLTEPVKIGLRGGKASEVGPRRPVTNGNMRHSSTTPSEDGDASDSDTGDDDDSSESRSSECETDDESSRRSLGGNEKQDGKEKIPMSRRHAHAYRHFWVRVEPFAKLDLESIVP</sequence>
<dbReference type="SUPFAM" id="SSF52540">
    <property type="entry name" value="P-loop containing nucleoside triphosphate hydrolases"/>
    <property type="match status" value="1"/>
</dbReference>
<evidence type="ECO:0000256" key="1">
    <source>
        <dbReference type="ARBA" id="ARBA00022741"/>
    </source>
</evidence>
<evidence type="ECO:0000313" key="5">
    <source>
        <dbReference type="EMBL" id="ORZ34835.1"/>
    </source>
</evidence>
<feature type="compositionally biased region" description="Pro residues" evidence="3">
    <location>
        <begin position="231"/>
        <end position="247"/>
    </location>
</feature>
<evidence type="ECO:0000256" key="3">
    <source>
        <dbReference type="SAM" id="MobiDB-lite"/>
    </source>
</evidence>
<evidence type="ECO:0000259" key="4">
    <source>
        <dbReference type="SMART" id="SM00382"/>
    </source>
</evidence>
<organism evidence="5 6">
    <name type="scientific">Catenaria anguillulae PL171</name>
    <dbReference type="NCBI Taxonomy" id="765915"/>
    <lineage>
        <taxon>Eukaryota</taxon>
        <taxon>Fungi</taxon>
        <taxon>Fungi incertae sedis</taxon>
        <taxon>Blastocladiomycota</taxon>
        <taxon>Blastocladiomycetes</taxon>
        <taxon>Blastocladiales</taxon>
        <taxon>Catenariaceae</taxon>
        <taxon>Catenaria</taxon>
    </lineage>
</organism>